<keyword evidence="9" id="KW-0157">Chromophore</keyword>
<evidence type="ECO:0000256" key="15">
    <source>
        <dbReference type="PROSITE-ProRule" id="PRU00094"/>
    </source>
</evidence>
<evidence type="ECO:0000256" key="8">
    <source>
        <dbReference type="ARBA" id="ARBA00022833"/>
    </source>
</evidence>
<evidence type="ECO:0000256" key="16">
    <source>
        <dbReference type="SAM" id="MobiDB-lite"/>
    </source>
</evidence>
<dbReference type="FunFam" id="3.30.450.20:FF:000064">
    <property type="entry name" value="Vivid PAS protein VVD"/>
    <property type="match status" value="1"/>
</dbReference>
<keyword evidence="2" id="KW-0716">Sensory transduction</keyword>
<keyword evidence="14" id="KW-0675">Receptor</keyword>
<dbReference type="Pfam" id="PF13426">
    <property type="entry name" value="PAS_9"/>
    <property type="match status" value="2"/>
</dbReference>
<evidence type="ECO:0000259" key="18">
    <source>
        <dbReference type="PROSITE" id="PS50114"/>
    </source>
</evidence>
<keyword evidence="20" id="KW-1185">Reference proteome</keyword>
<dbReference type="PANTHER" id="PTHR47429">
    <property type="entry name" value="PROTEIN TWIN LOV 1"/>
    <property type="match status" value="1"/>
</dbReference>
<evidence type="ECO:0000256" key="6">
    <source>
        <dbReference type="ARBA" id="ARBA00022737"/>
    </source>
</evidence>
<dbReference type="OrthoDB" id="447251at2759"/>
<accession>A0A6A7C9H0</accession>
<reference evidence="19" key="1">
    <citation type="journal article" date="2020" name="Stud. Mycol.">
        <title>101 Dothideomycetes genomes: a test case for predicting lifestyles and emergence of pathogens.</title>
        <authorList>
            <person name="Haridas S."/>
            <person name="Albert R."/>
            <person name="Binder M."/>
            <person name="Bloem J."/>
            <person name="Labutti K."/>
            <person name="Salamov A."/>
            <person name="Andreopoulos B."/>
            <person name="Baker S."/>
            <person name="Barry K."/>
            <person name="Bills G."/>
            <person name="Bluhm B."/>
            <person name="Cannon C."/>
            <person name="Castanera R."/>
            <person name="Culley D."/>
            <person name="Daum C."/>
            <person name="Ezra D."/>
            <person name="Gonzalez J."/>
            <person name="Henrissat B."/>
            <person name="Kuo A."/>
            <person name="Liang C."/>
            <person name="Lipzen A."/>
            <person name="Lutzoni F."/>
            <person name="Magnuson J."/>
            <person name="Mondo S."/>
            <person name="Nolan M."/>
            <person name="Ohm R."/>
            <person name="Pangilinan J."/>
            <person name="Park H.-J."/>
            <person name="Ramirez L."/>
            <person name="Alfaro M."/>
            <person name="Sun H."/>
            <person name="Tritt A."/>
            <person name="Yoshinaga Y."/>
            <person name="Zwiers L.-H."/>
            <person name="Turgeon B."/>
            <person name="Goodwin S."/>
            <person name="Spatafora J."/>
            <person name="Crous P."/>
            <person name="Grigoriev I."/>
        </authorList>
    </citation>
    <scope>NUCLEOTIDE SEQUENCE</scope>
    <source>
        <strain evidence="19">CBS 480.64</strain>
    </source>
</reference>
<keyword evidence="12" id="KW-0010">Activator</keyword>
<keyword evidence="1" id="KW-0600">Photoreceptor protein</keyword>
<protein>
    <submittedName>
        <fullName evidence="19">Uncharacterized protein</fullName>
    </submittedName>
</protein>
<dbReference type="GO" id="GO:0043565">
    <property type="term" value="F:sequence-specific DNA binding"/>
    <property type="evidence" value="ECO:0007669"/>
    <property type="project" value="InterPro"/>
</dbReference>
<dbReference type="InterPro" id="IPR001610">
    <property type="entry name" value="PAC"/>
</dbReference>
<dbReference type="GO" id="GO:0006355">
    <property type="term" value="P:regulation of DNA-templated transcription"/>
    <property type="evidence" value="ECO:0007669"/>
    <property type="project" value="InterPro"/>
</dbReference>
<dbReference type="SMART" id="SM00086">
    <property type="entry name" value="PAC"/>
    <property type="match status" value="1"/>
</dbReference>
<keyword evidence="10" id="KW-0805">Transcription regulation</keyword>
<dbReference type="SUPFAM" id="SSF55785">
    <property type="entry name" value="PYP-like sensor domain (PAS domain)"/>
    <property type="match status" value="3"/>
</dbReference>
<evidence type="ECO:0000256" key="5">
    <source>
        <dbReference type="ARBA" id="ARBA00022723"/>
    </source>
</evidence>
<keyword evidence="7 15" id="KW-0863">Zinc-finger</keyword>
<evidence type="ECO:0000256" key="13">
    <source>
        <dbReference type="ARBA" id="ARBA00023163"/>
    </source>
</evidence>
<dbReference type="EMBL" id="MU005958">
    <property type="protein sequence ID" value="KAF2864206.1"/>
    <property type="molecule type" value="Genomic_DNA"/>
</dbReference>
<dbReference type="PROSITE" id="PS50114">
    <property type="entry name" value="GATA_ZN_FINGER_2"/>
    <property type="match status" value="1"/>
</dbReference>
<dbReference type="GO" id="GO:0009881">
    <property type="term" value="F:photoreceptor activity"/>
    <property type="evidence" value="ECO:0007669"/>
    <property type="project" value="UniProtKB-KW"/>
</dbReference>
<feature type="domain" description="GATA-type" evidence="18">
    <location>
        <begin position="587"/>
        <end position="620"/>
    </location>
</feature>
<dbReference type="Pfam" id="PF00320">
    <property type="entry name" value="GATA"/>
    <property type="match status" value="1"/>
</dbReference>
<name>A0A6A7C9H0_9PEZI</name>
<feature type="region of interest" description="Disordered" evidence="16">
    <location>
        <begin position="477"/>
        <end position="536"/>
    </location>
</feature>
<dbReference type="SMART" id="SM00091">
    <property type="entry name" value="PAS"/>
    <property type="match status" value="3"/>
</dbReference>
<dbReference type="Gene3D" id="3.30.50.10">
    <property type="entry name" value="Erythroid Transcription Factor GATA-1, subunit A"/>
    <property type="match status" value="1"/>
</dbReference>
<dbReference type="InterPro" id="IPR013655">
    <property type="entry name" value="PAS_fold_3"/>
</dbReference>
<gene>
    <name evidence="19" type="ORF">K470DRAFT_209728</name>
</gene>
<dbReference type="AlphaFoldDB" id="A0A6A7C9H0"/>
<evidence type="ECO:0000256" key="11">
    <source>
        <dbReference type="ARBA" id="ARBA00023125"/>
    </source>
</evidence>
<organism evidence="19 20">
    <name type="scientific">Piedraia hortae CBS 480.64</name>
    <dbReference type="NCBI Taxonomy" id="1314780"/>
    <lineage>
        <taxon>Eukaryota</taxon>
        <taxon>Fungi</taxon>
        <taxon>Dikarya</taxon>
        <taxon>Ascomycota</taxon>
        <taxon>Pezizomycotina</taxon>
        <taxon>Dothideomycetes</taxon>
        <taxon>Dothideomycetidae</taxon>
        <taxon>Capnodiales</taxon>
        <taxon>Piedraiaceae</taxon>
        <taxon>Piedraia</taxon>
    </lineage>
</organism>
<feature type="compositionally biased region" description="Polar residues" evidence="16">
    <location>
        <begin position="507"/>
        <end position="531"/>
    </location>
</feature>
<evidence type="ECO:0000313" key="19">
    <source>
        <dbReference type="EMBL" id="KAF2864206.1"/>
    </source>
</evidence>
<dbReference type="InterPro" id="IPR013088">
    <property type="entry name" value="Znf_NHR/GATA"/>
</dbReference>
<evidence type="ECO:0000256" key="9">
    <source>
        <dbReference type="ARBA" id="ARBA00022991"/>
    </source>
</evidence>
<dbReference type="Pfam" id="PF08447">
    <property type="entry name" value="PAS_3"/>
    <property type="match status" value="1"/>
</dbReference>
<evidence type="ECO:0000256" key="1">
    <source>
        <dbReference type="ARBA" id="ARBA00022543"/>
    </source>
</evidence>
<evidence type="ECO:0000313" key="20">
    <source>
        <dbReference type="Proteomes" id="UP000799421"/>
    </source>
</evidence>
<keyword evidence="13" id="KW-0804">Transcription</keyword>
<dbReference type="SUPFAM" id="SSF57716">
    <property type="entry name" value="Glucocorticoid receptor-like (DNA-binding domain)"/>
    <property type="match status" value="1"/>
</dbReference>
<feature type="domain" description="PAS" evidence="17">
    <location>
        <begin position="380"/>
        <end position="432"/>
    </location>
</feature>
<dbReference type="PANTHER" id="PTHR47429:SF7">
    <property type="entry name" value="GATA-FACTOR"/>
    <property type="match status" value="1"/>
</dbReference>
<evidence type="ECO:0000256" key="2">
    <source>
        <dbReference type="ARBA" id="ARBA00022606"/>
    </source>
</evidence>
<dbReference type="SMART" id="SM00401">
    <property type="entry name" value="ZnF_GATA"/>
    <property type="match status" value="1"/>
</dbReference>
<evidence type="ECO:0000256" key="7">
    <source>
        <dbReference type="ARBA" id="ARBA00022771"/>
    </source>
</evidence>
<keyword evidence="3" id="KW-0285">Flavoprotein</keyword>
<dbReference type="InterPro" id="IPR035965">
    <property type="entry name" value="PAS-like_dom_sf"/>
</dbReference>
<evidence type="ECO:0000259" key="17">
    <source>
        <dbReference type="PROSITE" id="PS50112"/>
    </source>
</evidence>
<dbReference type="CDD" id="cd00202">
    <property type="entry name" value="ZnF_GATA"/>
    <property type="match status" value="1"/>
</dbReference>
<evidence type="ECO:0000256" key="10">
    <source>
        <dbReference type="ARBA" id="ARBA00023015"/>
    </source>
</evidence>
<dbReference type="GO" id="GO:0008270">
    <property type="term" value="F:zinc ion binding"/>
    <property type="evidence" value="ECO:0007669"/>
    <property type="project" value="UniProtKB-KW"/>
</dbReference>
<keyword evidence="11" id="KW-0238">DNA-binding</keyword>
<feature type="domain" description="PAS" evidence="17">
    <location>
        <begin position="249"/>
        <end position="312"/>
    </location>
</feature>
<dbReference type="InterPro" id="IPR000014">
    <property type="entry name" value="PAS"/>
</dbReference>
<dbReference type="Proteomes" id="UP000799421">
    <property type="component" value="Unassembled WGS sequence"/>
</dbReference>
<keyword evidence="5" id="KW-0479">Metal-binding</keyword>
<feature type="compositionally biased region" description="Low complexity" evidence="16">
    <location>
        <begin position="489"/>
        <end position="505"/>
    </location>
</feature>
<feature type="region of interest" description="Disordered" evidence="16">
    <location>
        <begin position="1"/>
        <end position="23"/>
    </location>
</feature>
<dbReference type="InterPro" id="IPR000679">
    <property type="entry name" value="Znf_GATA"/>
</dbReference>
<evidence type="ECO:0000256" key="12">
    <source>
        <dbReference type="ARBA" id="ARBA00023159"/>
    </source>
</evidence>
<dbReference type="GO" id="GO:0005634">
    <property type="term" value="C:nucleus"/>
    <property type="evidence" value="ECO:0007669"/>
    <property type="project" value="TreeGrafter"/>
</dbReference>
<dbReference type="PROSITE" id="PS50112">
    <property type="entry name" value="PAS"/>
    <property type="match status" value="2"/>
</dbReference>
<evidence type="ECO:0000256" key="14">
    <source>
        <dbReference type="ARBA" id="ARBA00023170"/>
    </source>
</evidence>
<dbReference type="CDD" id="cd00130">
    <property type="entry name" value="PAS"/>
    <property type="match status" value="3"/>
</dbReference>
<dbReference type="Gene3D" id="3.30.450.20">
    <property type="entry name" value="PAS domain"/>
    <property type="match status" value="3"/>
</dbReference>
<sequence length="626" mass="70856">MSTFVPPGGPTWQPPEGGWPSSMTGRLHSQTVFKNAYSQSGFDMLSILMRVATRPNPEIQIGAVDMSCAFVVSDAEQEDLPIVYCSESFERLTGYTKDMLLGINCRFLQSPDGRVQAGEQRRYVDGRTVYYLKKKLLEFRETQVSLINYRRGGQPFMNLLTMIPISWDSDDVKYFVGFQVDLVEQPGAVTEQNPDGTYNINYQRSAFMPPYIKAAPHMPANPGPAVTPVQVSAMLAGTVVPRQLWHRVVLENVDDVVQVLSPKGIFQRLFPAAERVLEYMPGELIGTALSAVCHPSDIVSVTRELREMNNGSSIHVLFRIRRKHNGYMWFDCHGMLKAELQVKDRRFIVLFGRERPVYRLRRAEITASGGIGDNELWTKLSTSGILLFVSSHVKQLLDRQPEELIGTRIQNIMRPESENLFGNKLKQARHGQRTSVKHEMINRRGQVLSAHTVLYPGDGTTKPAFLIAQTRFHKFNRNTATNRDRMSTSDAGSHSLSTHSSIRSSLDGGQQTPKSIFNTNNNKSTQTFVQSTEEDENGNLFEELSVTKPSAWQYEIRQLEKRNRAMAEEVQMLIAAKKRRKRRKNSSNITKDCAHCHTKVTPEWRRGPSGQRDLCNSCGLRWAKSV</sequence>
<keyword evidence="6" id="KW-0677">Repeat</keyword>
<evidence type="ECO:0000256" key="3">
    <source>
        <dbReference type="ARBA" id="ARBA00022630"/>
    </source>
</evidence>
<keyword evidence="8" id="KW-0862">Zinc</keyword>
<evidence type="ECO:0000256" key="4">
    <source>
        <dbReference type="ARBA" id="ARBA00022643"/>
    </source>
</evidence>
<dbReference type="PROSITE" id="PS00344">
    <property type="entry name" value="GATA_ZN_FINGER_1"/>
    <property type="match status" value="1"/>
</dbReference>
<keyword evidence="4" id="KW-0288">FMN</keyword>
<proteinExistence type="predicted"/>